<reference evidence="1 2" key="1">
    <citation type="journal article" date="2019" name="Nat. Ecol. Evol.">
        <title>Megaphylogeny resolves global patterns of mushroom evolution.</title>
        <authorList>
            <person name="Varga T."/>
            <person name="Krizsan K."/>
            <person name="Foldi C."/>
            <person name="Dima B."/>
            <person name="Sanchez-Garcia M."/>
            <person name="Sanchez-Ramirez S."/>
            <person name="Szollosi G.J."/>
            <person name="Szarkandi J.G."/>
            <person name="Papp V."/>
            <person name="Albert L."/>
            <person name="Andreopoulos W."/>
            <person name="Angelini C."/>
            <person name="Antonin V."/>
            <person name="Barry K.W."/>
            <person name="Bougher N.L."/>
            <person name="Buchanan P."/>
            <person name="Buyck B."/>
            <person name="Bense V."/>
            <person name="Catcheside P."/>
            <person name="Chovatia M."/>
            <person name="Cooper J."/>
            <person name="Damon W."/>
            <person name="Desjardin D."/>
            <person name="Finy P."/>
            <person name="Geml J."/>
            <person name="Haridas S."/>
            <person name="Hughes K."/>
            <person name="Justo A."/>
            <person name="Karasinski D."/>
            <person name="Kautmanova I."/>
            <person name="Kiss B."/>
            <person name="Kocsube S."/>
            <person name="Kotiranta H."/>
            <person name="LaButti K.M."/>
            <person name="Lechner B.E."/>
            <person name="Liimatainen K."/>
            <person name="Lipzen A."/>
            <person name="Lukacs Z."/>
            <person name="Mihaltcheva S."/>
            <person name="Morgado L.N."/>
            <person name="Niskanen T."/>
            <person name="Noordeloos M.E."/>
            <person name="Ohm R.A."/>
            <person name="Ortiz-Santana B."/>
            <person name="Ovrebo C."/>
            <person name="Racz N."/>
            <person name="Riley R."/>
            <person name="Savchenko A."/>
            <person name="Shiryaev A."/>
            <person name="Soop K."/>
            <person name="Spirin V."/>
            <person name="Szebenyi C."/>
            <person name="Tomsovsky M."/>
            <person name="Tulloss R.E."/>
            <person name="Uehling J."/>
            <person name="Grigoriev I.V."/>
            <person name="Vagvolgyi C."/>
            <person name="Papp T."/>
            <person name="Martin F.M."/>
            <person name="Miettinen O."/>
            <person name="Hibbett D.S."/>
            <person name="Nagy L.G."/>
        </authorList>
    </citation>
    <scope>NUCLEOTIDE SEQUENCE [LARGE SCALE GENOMIC DNA]</scope>
    <source>
        <strain evidence="1 2">NL-1719</strain>
    </source>
</reference>
<organism evidence="1 2">
    <name type="scientific">Pluteus cervinus</name>
    <dbReference type="NCBI Taxonomy" id="181527"/>
    <lineage>
        <taxon>Eukaryota</taxon>
        <taxon>Fungi</taxon>
        <taxon>Dikarya</taxon>
        <taxon>Basidiomycota</taxon>
        <taxon>Agaricomycotina</taxon>
        <taxon>Agaricomycetes</taxon>
        <taxon>Agaricomycetidae</taxon>
        <taxon>Agaricales</taxon>
        <taxon>Pluteineae</taxon>
        <taxon>Pluteaceae</taxon>
        <taxon>Pluteus</taxon>
    </lineage>
</organism>
<accession>A0ACD3AY53</accession>
<proteinExistence type="predicted"/>
<dbReference type="Proteomes" id="UP000308600">
    <property type="component" value="Unassembled WGS sequence"/>
</dbReference>
<protein>
    <submittedName>
        <fullName evidence="1">Uncharacterized protein</fullName>
    </submittedName>
</protein>
<name>A0ACD3AY53_9AGAR</name>
<keyword evidence="2" id="KW-1185">Reference proteome</keyword>
<evidence type="ECO:0000313" key="1">
    <source>
        <dbReference type="EMBL" id="TFK70665.1"/>
    </source>
</evidence>
<dbReference type="EMBL" id="ML208309">
    <property type="protein sequence ID" value="TFK70665.1"/>
    <property type="molecule type" value="Genomic_DNA"/>
</dbReference>
<gene>
    <name evidence="1" type="ORF">BDN72DRAFT_525054</name>
</gene>
<sequence>MDESDLDKSYEAHCKFISCVSPTLKTVVIVPPIPTLFEGSVNRLGLLEPQKLGHISSITFSIVQDVKVGRDVLPWLVAFLSGLPNPEILRDITLLCELWGIIPETDTFSLGEWRELDSPLIRFPNLQRVHLECHNNEFNANQPRAIACTVWFRSQLPMLNEKGILSIKFSAHRWFGGDFVARELEREFLD</sequence>
<evidence type="ECO:0000313" key="2">
    <source>
        <dbReference type="Proteomes" id="UP000308600"/>
    </source>
</evidence>